<name>A0A0E9TEH8_ANGAN</name>
<proteinExistence type="predicted"/>
<protein>
    <submittedName>
        <fullName evidence="1">Uncharacterized protein</fullName>
    </submittedName>
</protein>
<dbReference type="EMBL" id="GBXM01057292">
    <property type="protein sequence ID" value="JAH51285.1"/>
    <property type="molecule type" value="Transcribed_RNA"/>
</dbReference>
<reference evidence="1" key="1">
    <citation type="submission" date="2014-11" db="EMBL/GenBank/DDBJ databases">
        <authorList>
            <person name="Amaro Gonzalez C."/>
        </authorList>
    </citation>
    <scope>NUCLEOTIDE SEQUENCE</scope>
</reference>
<sequence length="15" mass="1964">MWKFLYLFICLIIFI</sequence>
<reference evidence="1" key="2">
    <citation type="journal article" date="2015" name="Fish Shellfish Immunol.">
        <title>Early steps in the European eel (Anguilla anguilla)-Vibrio vulnificus interaction in the gills: Role of the RtxA13 toxin.</title>
        <authorList>
            <person name="Callol A."/>
            <person name="Pajuelo D."/>
            <person name="Ebbesson L."/>
            <person name="Teles M."/>
            <person name="MacKenzie S."/>
            <person name="Amaro C."/>
        </authorList>
    </citation>
    <scope>NUCLEOTIDE SEQUENCE</scope>
</reference>
<organism evidence="1">
    <name type="scientific">Anguilla anguilla</name>
    <name type="common">European freshwater eel</name>
    <name type="synonym">Muraena anguilla</name>
    <dbReference type="NCBI Taxonomy" id="7936"/>
    <lineage>
        <taxon>Eukaryota</taxon>
        <taxon>Metazoa</taxon>
        <taxon>Chordata</taxon>
        <taxon>Craniata</taxon>
        <taxon>Vertebrata</taxon>
        <taxon>Euteleostomi</taxon>
        <taxon>Actinopterygii</taxon>
        <taxon>Neopterygii</taxon>
        <taxon>Teleostei</taxon>
        <taxon>Anguilliformes</taxon>
        <taxon>Anguillidae</taxon>
        <taxon>Anguilla</taxon>
    </lineage>
</organism>
<accession>A0A0E9TEH8</accession>
<evidence type="ECO:0000313" key="1">
    <source>
        <dbReference type="EMBL" id="JAH51285.1"/>
    </source>
</evidence>